<keyword evidence="1" id="KW-1133">Transmembrane helix</keyword>
<feature type="transmembrane region" description="Helical" evidence="1">
    <location>
        <begin position="6"/>
        <end position="26"/>
    </location>
</feature>
<organism evidence="2 3">
    <name type="scientific">Roseovarius gaetbuli</name>
    <dbReference type="NCBI Taxonomy" id="1356575"/>
    <lineage>
        <taxon>Bacteria</taxon>
        <taxon>Pseudomonadati</taxon>
        <taxon>Pseudomonadota</taxon>
        <taxon>Alphaproteobacteria</taxon>
        <taxon>Rhodobacterales</taxon>
        <taxon>Roseobacteraceae</taxon>
        <taxon>Roseovarius</taxon>
    </lineage>
</organism>
<protein>
    <recommendedName>
        <fullName evidence="4">Cation/multidrug efflux pump</fullName>
    </recommendedName>
</protein>
<dbReference type="Proteomes" id="UP000194012">
    <property type="component" value="Unassembled WGS sequence"/>
</dbReference>
<accession>A0A1X6YL73</accession>
<dbReference type="OrthoDB" id="7632202at2"/>
<evidence type="ECO:0000256" key="1">
    <source>
        <dbReference type="SAM" id="Phobius"/>
    </source>
</evidence>
<sequence>MLALLRLVIFGFIILTVIYFGISIYSRSARRRKLLKEWQDTGRPGDKDAYIETGLAQYEHSLRRRLIWLVYIVPVTVIVLIIYLMNFM</sequence>
<gene>
    <name evidence="2" type="ORF">ROG8370_00887</name>
</gene>
<evidence type="ECO:0000313" key="3">
    <source>
        <dbReference type="Proteomes" id="UP000194012"/>
    </source>
</evidence>
<keyword evidence="3" id="KW-1185">Reference proteome</keyword>
<reference evidence="3" key="1">
    <citation type="submission" date="2017-03" db="EMBL/GenBank/DDBJ databases">
        <authorList>
            <person name="Rodrigo-Torres L."/>
            <person name="Arahal R.D."/>
            <person name="Lucena T."/>
        </authorList>
    </citation>
    <scope>NUCLEOTIDE SEQUENCE [LARGE SCALE GENOMIC DNA]</scope>
    <source>
        <strain evidence="3">CECT 8370</strain>
    </source>
</reference>
<proteinExistence type="predicted"/>
<keyword evidence="1" id="KW-0812">Transmembrane</keyword>
<feature type="transmembrane region" description="Helical" evidence="1">
    <location>
        <begin position="66"/>
        <end position="85"/>
    </location>
</feature>
<dbReference type="EMBL" id="FWFJ01000005">
    <property type="protein sequence ID" value="SLN24441.1"/>
    <property type="molecule type" value="Genomic_DNA"/>
</dbReference>
<keyword evidence="1" id="KW-0472">Membrane</keyword>
<evidence type="ECO:0000313" key="2">
    <source>
        <dbReference type="EMBL" id="SLN24441.1"/>
    </source>
</evidence>
<evidence type="ECO:0008006" key="4">
    <source>
        <dbReference type="Google" id="ProtNLM"/>
    </source>
</evidence>
<name>A0A1X6YL73_9RHOB</name>
<dbReference type="RefSeq" id="WP_085825855.1">
    <property type="nucleotide sequence ID" value="NZ_FWFJ01000005.1"/>
</dbReference>
<dbReference type="AlphaFoldDB" id="A0A1X6YL73"/>